<dbReference type="Proteomes" id="UP000275865">
    <property type="component" value="Unassembled WGS sequence"/>
</dbReference>
<dbReference type="Pfam" id="PF09234">
    <property type="entry name" value="DUF1963"/>
    <property type="match status" value="1"/>
</dbReference>
<dbReference type="EMBL" id="RAZT01000011">
    <property type="protein sequence ID" value="RKN29660.1"/>
    <property type="molecule type" value="Genomic_DNA"/>
</dbReference>
<name>A0A3A9XW27_9ACTN</name>
<sequence length="288" mass="31749">MSGRATTVHRVIQETTEKLNRCREKALARDIPTVDVERWLGVVRRCATLSPQANGPVVGRLGGPLMLPPDVPDPEYPLIASLDLAALPQDATDLPLPPDGQLLLFACPEASAWGSEIPLGSAAYVPVGTTVEERWLDFSDTGEEFASYQEVSELQGELRLRYDISLPDHDDIIDKAEHPHAAELREVWGQVRGEGLKVIGWDRLQIGGYATDCGMDPVTSSAVSAARTERAGLRPGTGEATHPEDWVLLAEWHPSLPGWEDAVAHWSIRRQDAAARRFNRAYVSVFWF</sequence>
<protein>
    <submittedName>
        <fullName evidence="1">DUF1963 domain-containing protein</fullName>
    </submittedName>
</protein>
<accession>A0A3A9XW27</accession>
<organism evidence="1 2">
    <name type="scientific">Micromonospora musae</name>
    <dbReference type="NCBI Taxonomy" id="1894970"/>
    <lineage>
        <taxon>Bacteria</taxon>
        <taxon>Bacillati</taxon>
        <taxon>Actinomycetota</taxon>
        <taxon>Actinomycetes</taxon>
        <taxon>Micromonosporales</taxon>
        <taxon>Micromonosporaceae</taxon>
        <taxon>Micromonospora</taxon>
    </lineage>
</organism>
<gene>
    <name evidence="1" type="ORF">D7044_22815</name>
</gene>
<proteinExistence type="predicted"/>
<dbReference type="AlphaFoldDB" id="A0A3A9XW27"/>
<reference evidence="1 2" key="1">
    <citation type="submission" date="2018-09" db="EMBL/GenBank/DDBJ databases">
        <title>Micromonospora sp. nov. MS1-9, isolated from a root of Musa sp.</title>
        <authorList>
            <person name="Kuncharoen N."/>
            <person name="Kudo T."/>
            <person name="Ohkuma M."/>
            <person name="Yuki M."/>
            <person name="Tanasupawat S."/>
        </authorList>
    </citation>
    <scope>NUCLEOTIDE SEQUENCE [LARGE SCALE GENOMIC DNA]</scope>
    <source>
        <strain evidence="1 2">MS1-9</strain>
    </source>
</reference>
<comment type="caution">
    <text evidence="1">The sequence shown here is derived from an EMBL/GenBank/DDBJ whole genome shotgun (WGS) entry which is preliminary data.</text>
</comment>
<dbReference type="InterPro" id="IPR015315">
    <property type="entry name" value="DUF1963"/>
</dbReference>
<evidence type="ECO:0000313" key="2">
    <source>
        <dbReference type="Proteomes" id="UP000275865"/>
    </source>
</evidence>
<dbReference type="Gene3D" id="2.30.320.10">
    <property type="entry name" value="YwqG-like"/>
    <property type="match status" value="1"/>
</dbReference>
<evidence type="ECO:0000313" key="1">
    <source>
        <dbReference type="EMBL" id="RKN29660.1"/>
    </source>
</evidence>